<dbReference type="Pfam" id="PF22387">
    <property type="entry name" value="PhiCb5_coat"/>
    <property type="match status" value="1"/>
</dbReference>
<gene>
    <name evidence="1" type="ORF">H1Bulk29455_000002</name>
</gene>
<dbReference type="InterPro" id="IPR054457">
    <property type="entry name" value="PhiCb5_coat"/>
</dbReference>
<reference evidence="1" key="1">
    <citation type="submission" date="2019-05" db="EMBL/GenBank/DDBJ databases">
        <title>Metatranscriptomic reconstruction reveals RNA viruses with the potential to shape carbon cycling in soil.</title>
        <authorList>
            <person name="Starr E.P."/>
            <person name="Nuccio E."/>
            <person name="Pett-Ridge J."/>
            <person name="Banfield J.F."/>
            <person name="Firestone M.K."/>
        </authorList>
    </citation>
    <scope>NUCLEOTIDE SEQUENCE</scope>
    <source>
        <strain evidence="1">H1_Bulk_29_scaffold_455</strain>
    </source>
</reference>
<proteinExistence type="predicted"/>
<name>A0A514D5Y7_9VIRU</name>
<protein>
    <submittedName>
        <fullName evidence="1">Uncharacterized protein</fullName>
    </submittedName>
</protein>
<dbReference type="Gene3D" id="2.40.160.220">
    <property type="match status" value="1"/>
</dbReference>
<accession>A0A514D5Y7</accession>
<sequence length="120" mass="13460">MSITSPISVVIGGTTWLLNKINNDAYGSEYFGSGADSEVTMKIRHTREKALADGTSYDRHNVEIRETVYPTDTSPQLERHCYVVLRNKRNDDKTAVVDTWEGLVDFLTDAHLADLAAWVN</sequence>
<evidence type="ECO:0000313" key="1">
    <source>
        <dbReference type="EMBL" id="QDH89029.1"/>
    </source>
</evidence>
<dbReference type="EMBL" id="MN034544">
    <property type="protein sequence ID" value="QDH89029.1"/>
    <property type="molecule type" value="Genomic_RNA"/>
</dbReference>
<organism evidence="1">
    <name type="scientific">Leviviridae sp</name>
    <dbReference type="NCBI Taxonomy" id="2027243"/>
    <lineage>
        <taxon>Viruses</taxon>
        <taxon>Riboviria</taxon>
        <taxon>Orthornavirae</taxon>
        <taxon>Lenarviricota</taxon>
        <taxon>Leviviricetes</taxon>
        <taxon>Norzivirales</taxon>
        <taxon>Fiersviridae</taxon>
    </lineage>
</organism>